<reference evidence="1" key="1">
    <citation type="submission" date="2021-06" db="EMBL/GenBank/DDBJ databases">
        <title>Comparative genomics, transcriptomics and evolutionary studies reveal genomic signatures of adaptation to plant cell wall in hemibiotrophic fungi.</title>
        <authorList>
            <consortium name="DOE Joint Genome Institute"/>
            <person name="Baroncelli R."/>
            <person name="Diaz J.F."/>
            <person name="Benocci T."/>
            <person name="Peng M."/>
            <person name="Battaglia E."/>
            <person name="Haridas S."/>
            <person name="Andreopoulos W."/>
            <person name="Labutti K."/>
            <person name="Pangilinan J."/>
            <person name="Floch G.L."/>
            <person name="Makela M.R."/>
            <person name="Henrissat B."/>
            <person name="Grigoriev I.V."/>
            <person name="Crouch J.A."/>
            <person name="De Vries R.P."/>
            <person name="Sukno S.A."/>
            <person name="Thon M.R."/>
        </authorList>
    </citation>
    <scope>NUCLEOTIDE SEQUENCE</scope>
    <source>
        <strain evidence="1">MAFF235873</strain>
    </source>
</reference>
<gene>
    <name evidence="1" type="ORF">LX32DRAFT_351901</name>
</gene>
<comment type="caution">
    <text evidence="1">The sequence shown here is derived from an EMBL/GenBank/DDBJ whole genome shotgun (WGS) entry which is preliminary data.</text>
</comment>
<protein>
    <submittedName>
        <fullName evidence="1">Uncharacterized protein</fullName>
    </submittedName>
</protein>
<evidence type="ECO:0000313" key="1">
    <source>
        <dbReference type="EMBL" id="KAK2029538.1"/>
    </source>
</evidence>
<dbReference type="AlphaFoldDB" id="A0AAD9HIK8"/>
<sequence>MKMFSQHVTKISGTPKNDWLPAPSEPLPVPNGANPHILTTSTFLCCARLARAYAAPKTRRVLNGVQCLQCPPVANRSTPSCRLTPGIPHVLVVSRCPAPGNVNSSAMAPKDCYLARVNSYHLVHQLLRRYTACYAFVTLYSSGFEPLEKNTEHSLRLPGCQHIQLGTHPPRWTPSNRHLDGKCLPPPRLHVGWKRHFHGQLGSWLAQDLA</sequence>
<proteinExistence type="predicted"/>
<organism evidence="1 2">
    <name type="scientific">Colletotrichum zoysiae</name>
    <dbReference type="NCBI Taxonomy" id="1216348"/>
    <lineage>
        <taxon>Eukaryota</taxon>
        <taxon>Fungi</taxon>
        <taxon>Dikarya</taxon>
        <taxon>Ascomycota</taxon>
        <taxon>Pezizomycotina</taxon>
        <taxon>Sordariomycetes</taxon>
        <taxon>Hypocreomycetidae</taxon>
        <taxon>Glomerellales</taxon>
        <taxon>Glomerellaceae</taxon>
        <taxon>Colletotrichum</taxon>
        <taxon>Colletotrichum graminicola species complex</taxon>
    </lineage>
</organism>
<dbReference type="EMBL" id="MU842862">
    <property type="protein sequence ID" value="KAK2029538.1"/>
    <property type="molecule type" value="Genomic_DNA"/>
</dbReference>
<evidence type="ECO:0000313" key="2">
    <source>
        <dbReference type="Proteomes" id="UP001232148"/>
    </source>
</evidence>
<keyword evidence="2" id="KW-1185">Reference proteome</keyword>
<accession>A0AAD9HIK8</accession>
<dbReference type="Proteomes" id="UP001232148">
    <property type="component" value="Unassembled WGS sequence"/>
</dbReference>
<name>A0AAD9HIK8_9PEZI</name>